<feature type="domain" description="Gcp-like" evidence="8">
    <location>
        <begin position="38"/>
        <end position="306"/>
    </location>
</feature>
<evidence type="ECO:0000313" key="9">
    <source>
        <dbReference type="EMBL" id="NBI06645.1"/>
    </source>
</evidence>
<evidence type="ECO:0000256" key="2">
    <source>
        <dbReference type="ARBA" id="ARBA00022679"/>
    </source>
</evidence>
<dbReference type="EMBL" id="QXXA01000007">
    <property type="protein sequence ID" value="NBI06645.1"/>
    <property type="molecule type" value="Genomic_DNA"/>
</dbReference>
<evidence type="ECO:0000256" key="6">
    <source>
        <dbReference type="ARBA" id="ARBA00023315"/>
    </source>
</evidence>
<dbReference type="RefSeq" id="WP_160197129.1">
    <property type="nucleotide sequence ID" value="NZ_QXXA01000007.1"/>
</dbReference>
<proteinExistence type="predicted"/>
<dbReference type="GO" id="GO:0046872">
    <property type="term" value="F:metal ion binding"/>
    <property type="evidence" value="ECO:0007669"/>
    <property type="project" value="UniProtKB-KW"/>
</dbReference>
<evidence type="ECO:0000256" key="3">
    <source>
        <dbReference type="ARBA" id="ARBA00022694"/>
    </source>
</evidence>
<dbReference type="GO" id="GO:0061711">
    <property type="term" value="F:tRNA N(6)-L-threonylcarbamoyladenine synthase activity"/>
    <property type="evidence" value="ECO:0007669"/>
    <property type="project" value="UniProtKB-EC"/>
</dbReference>
<dbReference type="OrthoDB" id="1675500at2"/>
<keyword evidence="2" id="KW-0808">Transferase</keyword>
<dbReference type="Gene3D" id="3.30.420.40">
    <property type="match status" value="2"/>
</dbReference>
<evidence type="ECO:0000256" key="7">
    <source>
        <dbReference type="ARBA" id="ARBA00048117"/>
    </source>
</evidence>
<keyword evidence="4" id="KW-0479">Metal-binding</keyword>
<evidence type="ECO:0000313" key="10">
    <source>
        <dbReference type="Proteomes" id="UP000467132"/>
    </source>
</evidence>
<organism evidence="9 10">
    <name type="scientific">Senegalia massiliensis</name>
    <dbReference type="NCBI Taxonomy" id="1720316"/>
    <lineage>
        <taxon>Bacteria</taxon>
        <taxon>Bacillati</taxon>
        <taxon>Bacillota</taxon>
        <taxon>Clostridia</taxon>
        <taxon>Eubacteriales</taxon>
        <taxon>Clostridiaceae</taxon>
        <taxon>Senegalia</taxon>
    </lineage>
</organism>
<dbReference type="EC" id="2.3.1.234" evidence="1"/>
<keyword evidence="3" id="KW-0819">tRNA processing</keyword>
<dbReference type="PANTHER" id="PTHR11735:SF6">
    <property type="entry name" value="TRNA N6-ADENOSINE THREONYLCARBAMOYLTRANSFERASE, MITOCHONDRIAL"/>
    <property type="match status" value="1"/>
</dbReference>
<dbReference type="PRINTS" id="PR00789">
    <property type="entry name" value="OSIALOPTASE"/>
</dbReference>
<reference evidence="9 10" key="1">
    <citation type="submission" date="2018-08" db="EMBL/GenBank/DDBJ databases">
        <title>Murine metabolic-syndrome-specific gut microbial biobank.</title>
        <authorList>
            <person name="Liu C."/>
        </authorList>
    </citation>
    <scope>NUCLEOTIDE SEQUENCE [LARGE SCALE GENOMIC DNA]</scope>
    <source>
        <strain evidence="9 10">583</strain>
    </source>
</reference>
<dbReference type="Pfam" id="PF00814">
    <property type="entry name" value="TsaD"/>
    <property type="match status" value="1"/>
</dbReference>
<gene>
    <name evidence="9" type="ORF">D3Z33_07195</name>
</gene>
<dbReference type="AlphaFoldDB" id="A0A845QVV1"/>
<dbReference type="Proteomes" id="UP000467132">
    <property type="component" value="Unassembled WGS sequence"/>
</dbReference>
<dbReference type="SUPFAM" id="SSF53067">
    <property type="entry name" value="Actin-like ATPase domain"/>
    <property type="match status" value="1"/>
</dbReference>
<keyword evidence="5" id="KW-0408">Iron</keyword>
<dbReference type="InterPro" id="IPR017861">
    <property type="entry name" value="KAE1/TsaD"/>
</dbReference>
<evidence type="ECO:0000256" key="1">
    <source>
        <dbReference type="ARBA" id="ARBA00012156"/>
    </source>
</evidence>
<accession>A0A845QVV1</accession>
<name>A0A845QVV1_9CLOT</name>
<dbReference type="InterPro" id="IPR043129">
    <property type="entry name" value="ATPase_NBD"/>
</dbReference>
<comment type="caution">
    <text evidence="9">The sequence shown here is derived from an EMBL/GenBank/DDBJ whole genome shotgun (WGS) entry which is preliminary data.</text>
</comment>
<keyword evidence="6" id="KW-0012">Acyltransferase</keyword>
<dbReference type="PANTHER" id="PTHR11735">
    <property type="entry name" value="TRNA N6-ADENOSINE THREONYLCARBAMOYLTRANSFERASE"/>
    <property type="match status" value="1"/>
</dbReference>
<evidence type="ECO:0000256" key="4">
    <source>
        <dbReference type="ARBA" id="ARBA00022723"/>
    </source>
</evidence>
<comment type="catalytic activity">
    <reaction evidence="7">
        <text>L-threonylcarbamoyladenylate + adenosine(37) in tRNA = N(6)-L-threonylcarbamoyladenosine(37) in tRNA + AMP + H(+)</text>
        <dbReference type="Rhea" id="RHEA:37059"/>
        <dbReference type="Rhea" id="RHEA-COMP:10162"/>
        <dbReference type="Rhea" id="RHEA-COMP:10163"/>
        <dbReference type="ChEBI" id="CHEBI:15378"/>
        <dbReference type="ChEBI" id="CHEBI:73682"/>
        <dbReference type="ChEBI" id="CHEBI:74411"/>
        <dbReference type="ChEBI" id="CHEBI:74418"/>
        <dbReference type="ChEBI" id="CHEBI:456215"/>
        <dbReference type="EC" id="2.3.1.234"/>
    </reaction>
</comment>
<evidence type="ECO:0000256" key="5">
    <source>
        <dbReference type="ARBA" id="ARBA00023004"/>
    </source>
</evidence>
<protein>
    <recommendedName>
        <fullName evidence="1">N(6)-L-threonylcarbamoyladenine synthase</fullName>
        <ecNumber evidence="1">2.3.1.234</ecNumber>
    </recommendedName>
</protein>
<sequence>MNKYYLGIDTSAYTTSIGVVDRDFNIILNLKKVLKVKKHTRGLRQQEAVFQHINNIPVLMDVVKDQISIKDILSVGYTDKPRNIEGSYMPVFNVSKSYGSFISSILGLKSFCFSHQEGHIEAGLYNKYIEDEKFIVVHISGGTTEILLTERKRERYITSIIGGTKDISAGKLIDRVGVDMGLDFPSGETLDLISAKGNLIPKIPISFSNNWINFSGPETFFLRSISERRYKNEDIAKSVLRCIEKSLEGVLINILKQYKDINKIIIVGGVASNNYLRENLKLYNNSNASIYFSNTNLSTDNGVGIALLTKKAMEVNRWN</sequence>
<keyword evidence="10" id="KW-1185">Reference proteome</keyword>
<dbReference type="GO" id="GO:0008033">
    <property type="term" value="P:tRNA processing"/>
    <property type="evidence" value="ECO:0007669"/>
    <property type="project" value="UniProtKB-KW"/>
</dbReference>
<dbReference type="InterPro" id="IPR000905">
    <property type="entry name" value="Gcp-like_dom"/>
</dbReference>
<evidence type="ECO:0000259" key="8">
    <source>
        <dbReference type="Pfam" id="PF00814"/>
    </source>
</evidence>